<accession>A0A151SF46</accession>
<dbReference type="PANTHER" id="PTHR19446">
    <property type="entry name" value="REVERSE TRANSCRIPTASES"/>
    <property type="match status" value="1"/>
</dbReference>
<dbReference type="InterPro" id="IPR000477">
    <property type="entry name" value="RT_dom"/>
</dbReference>
<sequence>MAKNIQKPWCIIGDFNAVLKDSERKGGSSSACFQGDNAFKEFVLECHLEYFFWFQKSRCKWLEFGDRNTSYFHGTTVIRRRKNKIVKLQNEEGVWIENKQELEHLVTDFYKNLFHDSGKYIPYCLTSAFPSLTAQELEDIAQPFSDMEIHGALKRMGGLKAPGPDGFQAIFYQSQWNTVGKSLCRFIHACEQEPRKISEINATLITLIPKVDNVVSLQQMWPISLCNVSYKVITKVLASRLRKIMEGLVSHNQCSFVPHRQTTDNIIITQEVIHSMKRRSGKKGWMAIKIDLEKAYDRLKWKFIKDTLEDIGLPK</sequence>
<organism evidence="2 3">
    <name type="scientific">Cajanus cajan</name>
    <name type="common">Pigeon pea</name>
    <name type="synonym">Cajanus indicus</name>
    <dbReference type="NCBI Taxonomy" id="3821"/>
    <lineage>
        <taxon>Eukaryota</taxon>
        <taxon>Viridiplantae</taxon>
        <taxon>Streptophyta</taxon>
        <taxon>Embryophyta</taxon>
        <taxon>Tracheophyta</taxon>
        <taxon>Spermatophyta</taxon>
        <taxon>Magnoliopsida</taxon>
        <taxon>eudicotyledons</taxon>
        <taxon>Gunneridae</taxon>
        <taxon>Pentapetalae</taxon>
        <taxon>rosids</taxon>
        <taxon>fabids</taxon>
        <taxon>Fabales</taxon>
        <taxon>Fabaceae</taxon>
        <taxon>Papilionoideae</taxon>
        <taxon>50 kb inversion clade</taxon>
        <taxon>NPAAA clade</taxon>
        <taxon>indigoferoid/millettioid clade</taxon>
        <taxon>Phaseoleae</taxon>
        <taxon>Cajanus</taxon>
    </lineage>
</organism>
<protein>
    <submittedName>
        <fullName evidence="2">Retrovirus-related Pol polyprotein LINE-1</fullName>
    </submittedName>
</protein>
<evidence type="ECO:0000313" key="2">
    <source>
        <dbReference type="EMBL" id="KYP53454.1"/>
    </source>
</evidence>
<reference evidence="2" key="1">
    <citation type="journal article" date="2012" name="Nat. Biotechnol.">
        <title>Draft genome sequence of pigeonpea (Cajanus cajan), an orphan legume crop of resource-poor farmers.</title>
        <authorList>
            <person name="Varshney R.K."/>
            <person name="Chen W."/>
            <person name="Li Y."/>
            <person name="Bharti A.K."/>
            <person name="Saxena R.K."/>
            <person name="Schlueter J.A."/>
            <person name="Donoghue M.T."/>
            <person name="Azam S."/>
            <person name="Fan G."/>
            <person name="Whaley A.M."/>
            <person name="Farmer A.D."/>
            <person name="Sheridan J."/>
            <person name="Iwata A."/>
            <person name="Tuteja R."/>
            <person name="Penmetsa R.V."/>
            <person name="Wu W."/>
            <person name="Upadhyaya H.D."/>
            <person name="Yang S.P."/>
            <person name="Shah T."/>
            <person name="Saxena K.B."/>
            <person name="Michael T."/>
            <person name="McCombie W.R."/>
            <person name="Yang B."/>
            <person name="Zhang G."/>
            <person name="Yang H."/>
            <person name="Wang J."/>
            <person name="Spillane C."/>
            <person name="Cook D.R."/>
            <person name="May G.D."/>
            <person name="Xu X."/>
            <person name="Jackson S.A."/>
        </authorList>
    </citation>
    <scope>NUCLEOTIDE SEQUENCE [LARGE SCALE GENOMIC DNA]</scope>
</reference>
<feature type="domain" description="Reverse transcriptase" evidence="1">
    <location>
        <begin position="208"/>
        <end position="314"/>
    </location>
</feature>
<keyword evidence="3" id="KW-1185">Reference proteome</keyword>
<gene>
    <name evidence="2" type="ORF">KK1_024591</name>
</gene>
<dbReference type="Gramene" id="C.cajan_24378.t">
    <property type="protein sequence ID" value="C.cajan_24378.t"/>
    <property type="gene ID" value="C.cajan_24378"/>
</dbReference>
<dbReference type="InterPro" id="IPR043502">
    <property type="entry name" value="DNA/RNA_pol_sf"/>
</dbReference>
<evidence type="ECO:0000259" key="1">
    <source>
        <dbReference type="Pfam" id="PF00078"/>
    </source>
</evidence>
<name>A0A151SF46_CAJCA</name>
<dbReference type="AlphaFoldDB" id="A0A151SF46"/>
<dbReference type="CDD" id="cd01650">
    <property type="entry name" value="RT_nLTR_like"/>
    <property type="match status" value="1"/>
</dbReference>
<evidence type="ECO:0000313" key="3">
    <source>
        <dbReference type="Proteomes" id="UP000075243"/>
    </source>
</evidence>
<dbReference type="Pfam" id="PF00078">
    <property type="entry name" value="RVT_1"/>
    <property type="match status" value="1"/>
</dbReference>
<dbReference type="EMBL" id="KQ483413">
    <property type="protein sequence ID" value="KYP53454.1"/>
    <property type="molecule type" value="Genomic_DNA"/>
</dbReference>
<dbReference type="STRING" id="3821.A0A151SF46"/>
<dbReference type="OMA" id="RIHASHR"/>
<proteinExistence type="predicted"/>
<dbReference type="Proteomes" id="UP000075243">
    <property type="component" value="Unassembled WGS sequence"/>
</dbReference>
<dbReference type="SUPFAM" id="SSF56672">
    <property type="entry name" value="DNA/RNA polymerases"/>
    <property type="match status" value="1"/>
</dbReference>